<keyword evidence="5" id="KW-0378">Hydrolase</keyword>
<accession>A0A9P1CMM7</accession>
<sequence length="1969" mass="221281">MESEVKDFNEEKTDVSSKIVSLLEKIDELESAGARSVSVELATLMGEDTTLVDHLGRQRILQLCDEVQETCRKLSAADARRKLELELRDAVMGRSRWLLPSETSNEEPVEEDADSGRAAKHLLVARGKKPLSLFDWKIWTMAKPKLWRYGDAGNLFDREEALSTREWAACLLLREELQYAVDGDDVAPAMSNRFSGDWIALHMMSTVCRLTDQRNASYQFLRNGGMAFAKTLSALKADDLASAARVVDPSSGDSMQQLLQNTSVPKTVKDALQAMQSASATVLGTDGHRRQCRHEGVAYMETFGPPLSFLTPNLADTQHPLLLVVQGEEVDLGSVDQEMDPSLPKYRDMLRKIAQDPVAQTVQFEFLMRLFFQHVLNVRPETLDCRRGGVRTVSREWCSDGAAASSTGAGMLGPVLAFRGEIEAQGRGSLHPHILVWLVCGHLEVVGQLASMLKNNKAELQHRLRHFMKMVVASFESLSHASVQAAPRIFDGASLSTPVSVTKVARNLSKYDGGSDLDLLREMLERTPEQDAFLEAAQDDDWRRPLLQVEEAPNPTKNIFTQPINGLPVAQTPAYRLRSVLVEGASPEEEARAWQTAFAQDLHNLLPALLRHVCSDSCFKYSDKSSTQFRICRHGFYHVVHVTEGCRVRRKGKALRPCVHVGSELEVEYGMAGRLRPIQLSPFECQTSFGGLVAGRHNLDLQDMRRVLDMKLWTEQGDILPHVGFTQQLGYMAKYEWAAGQYEERGGSPTEPVSWLWTRSLAKDFRKAWLAAHEKAVTGGTDKTETEDDVAEREFVRAIRCGVSDAFSDGINSGFYINSYTTKPGPGLAGMLEELRKGIERLEMEREERNEERSRAEQAAQDAGEHIPGRRGVMFSETMKTLTRLSSSYRRCHWKSAAELIFPLLYEHLTFASHRTWKLFVKKAIFFCVSAWRKQYGDSVLHCVDAQSAHNDPVIFHRTGVDDVVLAGWRKVARIDDETGETSYVYIGPGGQACTNLADAFLEFEAQAAQKRNSRQRLSIAEELLKMHSVTENVDRSGDGEGAATNLRALQATGEDVAVTAGVSTVTQPQYLSVTTSSLEDYLYRGDSELLAGMSWATYGTWVYRIELPARPEKSVRGVLARYVDVYFDPAYKLYNSHAQRICSEPRVPMFEGFTMPPLTVDSERNAMYKQIQCRPTRILPVAGEELSQEELVLKAFALFSSPTKGSAGMDNSVAATTAFTRAYLEWEEDMTKEAATARYRFAARFEYPSLWETKEMVEALRWKLEMVMGEELPQPILDPDRERPRATVEQYSSMLAESRVAHLEGLARARQQRHKRSRDVDAELLEEFVKVTTAGEKDDEDAGDNPEHDELPPEKTLRPDEVFQKISFRPNMEEQKKLLLFQFQARHNQYVKDFLAQSWMKEDPFADAGKLQNSTRHSLHDVFAELQSWNADTRADILGSCRYGLVQDDEDREQPPSEEIAHASLKKALPRLPAQCVRFSAQNVYEKPSDLVKDLVAALPPKQRLNEDQDCFIQRFAEVLDTVYAQEGTTAPEKRHVYHMLLLGQGGSGKTHIVQNIVFPVVHFIWPSEGEQSTLMVVAAKNAQAKNISTDTVRAKTLHGASLLGVQSLTNSNMAAGSNEKGLQKLWSSVRVLVVEEISMVSALLYNMLDFRAMLGRRLVFGVDPNTYAKTGCAFGRVPIVLHLGDFFQLRPTAQLSLLDDLMAQDEHGNWKHADVPAEVQHAQKVFAEIPDVFELRGTMRFKPGDPLIDLLQCMRQGHRLPDAIWNAFQQRCARNTTSGNADERFNLPRFRRGYCMSIYWASLVRMMYRRALLDAAQADQPLVLLQAADNASGLERNVAFRFLNRPNPYQTGHMHGLFPCHVGMRIRLVAKLDADKGMVQDTLATIMDFEFHSNDRARYGQCKGGELFSPEYLPSGLWVAVDGYQGCCGYEDLLTRCTAHIENFQEAERLAKSFLVSSGRRSGDSTE</sequence>
<dbReference type="Pfam" id="PF13245">
    <property type="entry name" value="AAA_19"/>
    <property type="match status" value="1"/>
</dbReference>
<proteinExistence type="predicted"/>
<evidence type="ECO:0000259" key="3">
    <source>
        <dbReference type="Pfam" id="PF14214"/>
    </source>
</evidence>
<dbReference type="InterPro" id="IPR027417">
    <property type="entry name" value="P-loop_NTPase"/>
</dbReference>
<gene>
    <name evidence="4" type="ORF">C1SCF055_LOCUS21588</name>
</gene>
<evidence type="ECO:0000313" key="5">
    <source>
        <dbReference type="EMBL" id="CAL4782291.1"/>
    </source>
</evidence>
<dbReference type="InterPro" id="IPR025476">
    <property type="entry name" value="Helitron_helicase-like"/>
</dbReference>
<keyword evidence="5" id="KW-0067">ATP-binding</keyword>
<dbReference type="Gene3D" id="3.40.50.300">
    <property type="entry name" value="P-loop containing nucleotide triphosphate hydrolases"/>
    <property type="match status" value="1"/>
</dbReference>
<dbReference type="EMBL" id="CAMXCT030002018">
    <property type="protein sequence ID" value="CAL4782291.1"/>
    <property type="molecule type" value="Genomic_DNA"/>
</dbReference>
<comment type="caution">
    <text evidence="4">The sequence shown here is derived from an EMBL/GenBank/DDBJ whole genome shotgun (WGS) entry which is preliminary data.</text>
</comment>
<dbReference type="Pfam" id="PF14214">
    <property type="entry name" value="Helitron_like_N"/>
    <property type="match status" value="1"/>
</dbReference>
<evidence type="ECO:0000313" key="4">
    <source>
        <dbReference type="EMBL" id="CAI3994979.1"/>
    </source>
</evidence>
<feature type="region of interest" description="Disordered" evidence="2">
    <location>
        <begin position="1332"/>
        <end position="1358"/>
    </location>
</feature>
<feature type="domain" description="Helitron helicase-like" evidence="3">
    <location>
        <begin position="248"/>
        <end position="436"/>
    </location>
</feature>
<keyword evidence="5" id="KW-0347">Helicase</keyword>
<reference evidence="4" key="1">
    <citation type="submission" date="2022-10" db="EMBL/GenBank/DDBJ databases">
        <authorList>
            <person name="Chen Y."/>
            <person name="Dougan E. K."/>
            <person name="Chan C."/>
            <person name="Rhodes N."/>
            <person name="Thang M."/>
        </authorList>
    </citation>
    <scope>NUCLEOTIDE SEQUENCE</scope>
</reference>
<feature type="coiled-coil region" evidence="1">
    <location>
        <begin position="832"/>
        <end position="862"/>
    </location>
</feature>
<evidence type="ECO:0000256" key="1">
    <source>
        <dbReference type="SAM" id="Coils"/>
    </source>
</evidence>
<evidence type="ECO:0000256" key="2">
    <source>
        <dbReference type="SAM" id="MobiDB-lite"/>
    </source>
</evidence>
<dbReference type="EMBL" id="CAMXCT020002018">
    <property type="protein sequence ID" value="CAL1148354.1"/>
    <property type="molecule type" value="Genomic_DNA"/>
</dbReference>
<keyword evidence="1" id="KW-0175">Coiled coil</keyword>
<organism evidence="4">
    <name type="scientific">Cladocopium goreaui</name>
    <dbReference type="NCBI Taxonomy" id="2562237"/>
    <lineage>
        <taxon>Eukaryota</taxon>
        <taxon>Sar</taxon>
        <taxon>Alveolata</taxon>
        <taxon>Dinophyceae</taxon>
        <taxon>Suessiales</taxon>
        <taxon>Symbiodiniaceae</taxon>
        <taxon>Cladocopium</taxon>
    </lineage>
</organism>
<keyword evidence="6" id="KW-1185">Reference proteome</keyword>
<name>A0A9P1CMM7_9DINO</name>
<dbReference type="OrthoDB" id="10007484at2759"/>
<evidence type="ECO:0000313" key="6">
    <source>
        <dbReference type="Proteomes" id="UP001152797"/>
    </source>
</evidence>
<reference evidence="5 6" key="2">
    <citation type="submission" date="2024-05" db="EMBL/GenBank/DDBJ databases">
        <authorList>
            <person name="Chen Y."/>
            <person name="Shah S."/>
            <person name="Dougan E. K."/>
            <person name="Thang M."/>
            <person name="Chan C."/>
        </authorList>
    </citation>
    <scope>NUCLEOTIDE SEQUENCE [LARGE SCALE GENOMIC DNA]</scope>
</reference>
<dbReference type="Proteomes" id="UP001152797">
    <property type="component" value="Unassembled WGS sequence"/>
</dbReference>
<feature type="compositionally biased region" description="Basic and acidic residues" evidence="2">
    <location>
        <begin position="1346"/>
        <end position="1358"/>
    </location>
</feature>
<protein>
    <submittedName>
        <fullName evidence="5">ATP-dependent DNA helicase RRM3 (Regulation o f Ty1 transposition protein 104) (rDNA recombination mutation protein 3)</fullName>
    </submittedName>
</protein>
<keyword evidence="5" id="KW-0547">Nucleotide-binding</keyword>
<dbReference type="EMBL" id="CAMXCT010002018">
    <property type="protein sequence ID" value="CAI3994979.1"/>
    <property type="molecule type" value="Genomic_DNA"/>
</dbReference>
<dbReference type="SUPFAM" id="SSF52540">
    <property type="entry name" value="P-loop containing nucleoside triphosphate hydrolases"/>
    <property type="match status" value="1"/>
</dbReference>
<dbReference type="GO" id="GO:0004386">
    <property type="term" value="F:helicase activity"/>
    <property type="evidence" value="ECO:0007669"/>
    <property type="project" value="UniProtKB-KW"/>
</dbReference>